<accession>A0A561W894</accession>
<dbReference type="EMBL" id="VIWZ01000001">
    <property type="protein sequence ID" value="TWG20087.1"/>
    <property type="molecule type" value="Genomic_DNA"/>
</dbReference>
<organism evidence="1 2">
    <name type="scientific">Micromonospora taraxaci</name>
    <dbReference type="NCBI Taxonomy" id="1316803"/>
    <lineage>
        <taxon>Bacteria</taxon>
        <taxon>Bacillati</taxon>
        <taxon>Actinomycetota</taxon>
        <taxon>Actinomycetes</taxon>
        <taxon>Micromonosporales</taxon>
        <taxon>Micromonosporaceae</taxon>
        <taxon>Micromonospora</taxon>
    </lineage>
</organism>
<reference evidence="1 2" key="1">
    <citation type="submission" date="2019-06" db="EMBL/GenBank/DDBJ databases">
        <title>Sequencing the genomes of 1000 actinobacteria strains.</title>
        <authorList>
            <person name="Klenk H.-P."/>
        </authorList>
    </citation>
    <scope>NUCLEOTIDE SEQUENCE [LARGE SCALE GENOMIC DNA]</scope>
    <source>
        <strain evidence="1 2">DSM 45885</strain>
    </source>
</reference>
<keyword evidence="2" id="KW-1185">Reference proteome</keyword>
<evidence type="ECO:0000313" key="1">
    <source>
        <dbReference type="EMBL" id="TWG20087.1"/>
    </source>
</evidence>
<gene>
    <name evidence="1" type="ORF">FHU34_115481</name>
</gene>
<dbReference type="OrthoDB" id="3298518at2"/>
<proteinExistence type="predicted"/>
<name>A0A561W894_9ACTN</name>
<dbReference type="GeneID" id="300130929"/>
<evidence type="ECO:0000313" key="2">
    <source>
        <dbReference type="Proteomes" id="UP000317685"/>
    </source>
</evidence>
<dbReference type="InterPro" id="IPR025851">
    <property type="entry name" value="SUKH-4"/>
</dbReference>
<comment type="caution">
    <text evidence="1">The sequence shown here is derived from an EMBL/GenBank/DDBJ whole genome shotgun (WGS) entry which is preliminary data.</text>
</comment>
<dbReference type="Proteomes" id="UP000317685">
    <property type="component" value="Unassembled WGS sequence"/>
</dbReference>
<dbReference type="Pfam" id="PF14435">
    <property type="entry name" value="SUKH-4"/>
    <property type="match status" value="1"/>
</dbReference>
<protein>
    <submittedName>
        <fullName evidence="1">SUKH-4 immunity protein of toxin-antitoxin system</fullName>
    </submittedName>
</protein>
<dbReference type="RefSeq" id="WP_145785051.1">
    <property type="nucleotide sequence ID" value="NZ_VIWZ01000001.1"/>
</dbReference>
<sequence length="165" mass="18117">MVTFGGSESRFRYEESILALIRKSDARGYLAHRGLPVDNPLFSPVPAYSHTEEGREFIVIGNDGTDDVGLYCVDIDTGEVAIMSLDLEAGIGHVNASPYAFDRCISEFIRGCPYGSRDSEREELELISEDLGRVLSGIDGSIFDEDPGFWYTLLHDVAIGDYAGP</sequence>
<dbReference type="AlphaFoldDB" id="A0A561W894"/>